<keyword evidence="2" id="KW-1185">Reference proteome</keyword>
<dbReference type="Proteomes" id="UP000789702">
    <property type="component" value="Unassembled WGS sequence"/>
</dbReference>
<proteinExistence type="predicted"/>
<sequence length="177" mass="20024">GSINFLGHIVGKEGIRPDETKVAKVKNFPIPTNLRQLRGFIGLASYYRRFIPGFASIAKPLHKLLEKDTPYSWGPEQEKAFQALKVCLTTAPVLSSEGRKQERICNCLCKQKPYQAGKKLCSHRAGVLRRGLGHRVFSPLPWIPTFYHRHRPFSLKMASQYGPERKKGEMDSSSTTL</sequence>
<evidence type="ECO:0000313" key="1">
    <source>
        <dbReference type="EMBL" id="CAG8616410.1"/>
    </source>
</evidence>
<organism evidence="1 2">
    <name type="scientific">Dentiscutata heterogama</name>
    <dbReference type="NCBI Taxonomy" id="1316150"/>
    <lineage>
        <taxon>Eukaryota</taxon>
        <taxon>Fungi</taxon>
        <taxon>Fungi incertae sedis</taxon>
        <taxon>Mucoromycota</taxon>
        <taxon>Glomeromycotina</taxon>
        <taxon>Glomeromycetes</taxon>
        <taxon>Diversisporales</taxon>
        <taxon>Gigasporaceae</taxon>
        <taxon>Dentiscutata</taxon>
    </lineage>
</organism>
<comment type="caution">
    <text evidence="1">The sequence shown here is derived from an EMBL/GenBank/DDBJ whole genome shotgun (WGS) entry which is preliminary data.</text>
</comment>
<protein>
    <submittedName>
        <fullName evidence="1">3821_t:CDS:1</fullName>
    </submittedName>
</protein>
<name>A0ACA9MXV9_9GLOM</name>
<accession>A0ACA9MXV9</accession>
<dbReference type="EMBL" id="CAJVPU010011635">
    <property type="protein sequence ID" value="CAG8616410.1"/>
    <property type="molecule type" value="Genomic_DNA"/>
</dbReference>
<gene>
    <name evidence="1" type="ORF">DHETER_LOCUS7841</name>
</gene>
<reference evidence="1" key="1">
    <citation type="submission" date="2021-06" db="EMBL/GenBank/DDBJ databases">
        <authorList>
            <person name="Kallberg Y."/>
            <person name="Tangrot J."/>
            <person name="Rosling A."/>
        </authorList>
    </citation>
    <scope>NUCLEOTIDE SEQUENCE</scope>
    <source>
        <strain evidence="1">IL203A</strain>
    </source>
</reference>
<evidence type="ECO:0000313" key="2">
    <source>
        <dbReference type="Proteomes" id="UP000789702"/>
    </source>
</evidence>
<feature type="non-terminal residue" evidence="1">
    <location>
        <position position="1"/>
    </location>
</feature>